<evidence type="ECO:0000256" key="6">
    <source>
        <dbReference type="SAM" id="Coils"/>
    </source>
</evidence>
<name>A0ABV5Z9A3_9GAMM</name>
<evidence type="ECO:0000256" key="3">
    <source>
        <dbReference type="ARBA" id="ARBA00022448"/>
    </source>
</evidence>
<dbReference type="PRINTS" id="PR01715">
    <property type="entry name" value="FERRIBNDNGPP"/>
</dbReference>
<feature type="domain" description="Fe/B12 periplasmic-binding" evidence="8">
    <location>
        <begin position="39"/>
        <end position="307"/>
    </location>
</feature>
<reference evidence="9 10" key="1">
    <citation type="submission" date="2024-09" db="EMBL/GenBank/DDBJ databases">
        <authorList>
            <person name="Sun Q."/>
            <person name="Mori K."/>
        </authorList>
    </citation>
    <scope>NUCLEOTIDE SEQUENCE [LARGE SCALE GENOMIC DNA]</scope>
    <source>
        <strain evidence="9 10">ATCC 51285</strain>
    </source>
</reference>
<comment type="similarity">
    <text evidence="2">Belongs to the bacterial solute-binding protein 8 family.</text>
</comment>
<dbReference type="Pfam" id="PF01497">
    <property type="entry name" value="Peripla_BP_2"/>
    <property type="match status" value="1"/>
</dbReference>
<proteinExistence type="inferred from homology"/>
<evidence type="ECO:0000313" key="9">
    <source>
        <dbReference type="EMBL" id="MFB9885866.1"/>
    </source>
</evidence>
<evidence type="ECO:0000259" key="8">
    <source>
        <dbReference type="PROSITE" id="PS50983"/>
    </source>
</evidence>
<dbReference type="EMBL" id="JBHLZN010000001">
    <property type="protein sequence ID" value="MFB9885866.1"/>
    <property type="molecule type" value="Genomic_DNA"/>
</dbReference>
<sequence>MVKPFLMLCLCCWQLSLEAAPYQAQGEWGKVAFTQPPQRIAALNWTMAEMLLSLGVEPIGVTTIEGYRKWQTDHPPMPATVAELGRREEPNLQRLAELQPELILGYDFRHARLFEQLNEIAPTLLFQQYAKADQPHYSYYRQMHSMYRRLAQVLGKTDLAEQQLQTLEQQLQQTRDRLTAAGWRGKPVVFGKFVGMGYGLRVFAPQSLAASLLQQLGLDYAWQQALPGKDFTHLQLQHLPRLGEVTLILERTEEGEGMRMRSSPVWQQLPFVRAGQVLEIEPLWSFGGPVSAQRMLTALEQTLLGKESGHE</sequence>
<evidence type="ECO:0000256" key="2">
    <source>
        <dbReference type="ARBA" id="ARBA00008814"/>
    </source>
</evidence>
<dbReference type="InterPro" id="IPR051313">
    <property type="entry name" value="Bact_iron-sidero_bind"/>
</dbReference>
<dbReference type="PANTHER" id="PTHR30532">
    <property type="entry name" value="IRON III DICITRATE-BINDING PERIPLASMIC PROTEIN"/>
    <property type="match status" value="1"/>
</dbReference>
<keyword evidence="4" id="KW-0406">Ion transport</keyword>
<dbReference type="Gene3D" id="3.40.50.1980">
    <property type="entry name" value="Nitrogenase molybdenum iron protein domain"/>
    <property type="match status" value="2"/>
</dbReference>
<keyword evidence="10" id="KW-1185">Reference proteome</keyword>
<keyword evidence="4" id="KW-0410">Iron transport</keyword>
<dbReference type="SUPFAM" id="SSF53807">
    <property type="entry name" value="Helical backbone' metal receptor"/>
    <property type="match status" value="1"/>
</dbReference>
<dbReference type="InterPro" id="IPR002491">
    <property type="entry name" value="ABC_transptr_periplasmic_BD"/>
</dbReference>
<feature type="coiled-coil region" evidence="6">
    <location>
        <begin position="150"/>
        <end position="184"/>
    </location>
</feature>
<evidence type="ECO:0000256" key="4">
    <source>
        <dbReference type="ARBA" id="ARBA00022496"/>
    </source>
</evidence>
<keyword evidence="6" id="KW-0175">Coiled coil</keyword>
<organism evidence="9 10">
    <name type="scientific">Balneatrix alpica</name>
    <dbReference type="NCBI Taxonomy" id="75684"/>
    <lineage>
        <taxon>Bacteria</taxon>
        <taxon>Pseudomonadati</taxon>
        <taxon>Pseudomonadota</taxon>
        <taxon>Gammaproteobacteria</taxon>
        <taxon>Oceanospirillales</taxon>
        <taxon>Balneatrichaceae</taxon>
        <taxon>Balneatrix</taxon>
    </lineage>
</organism>
<dbReference type="CDD" id="cd01146">
    <property type="entry name" value="FhuD"/>
    <property type="match status" value="1"/>
</dbReference>
<evidence type="ECO:0000256" key="1">
    <source>
        <dbReference type="ARBA" id="ARBA00004196"/>
    </source>
</evidence>
<dbReference type="PROSITE" id="PS50983">
    <property type="entry name" value="FE_B12_PBP"/>
    <property type="match status" value="1"/>
</dbReference>
<protein>
    <submittedName>
        <fullName evidence="9">ABC transporter substrate-binding protein</fullName>
    </submittedName>
</protein>
<evidence type="ECO:0000256" key="7">
    <source>
        <dbReference type="SAM" id="SignalP"/>
    </source>
</evidence>
<gene>
    <name evidence="9" type="ORF">ACFFLH_05540</name>
</gene>
<dbReference type="Proteomes" id="UP001589628">
    <property type="component" value="Unassembled WGS sequence"/>
</dbReference>
<accession>A0ABV5Z9A3</accession>
<comment type="subcellular location">
    <subcellularLocation>
        <location evidence="1">Cell envelope</location>
    </subcellularLocation>
</comment>
<keyword evidence="5 7" id="KW-0732">Signal</keyword>
<feature type="chain" id="PRO_5046948483" evidence="7">
    <location>
        <begin position="20"/>
        <end position="311"/>
    </location>
</feature>
<feature type="signal peptide" evidence="7">
    <location>
        <begin position="1"/>
        <end position="19"/>
    </location>
</feature>
<evidence type="ECO:0000313" key="10">
    <source>
        <dbReference type="Proteomes" id="UP001589628"/>
    </source>
</evidence>
<keyword evidence="4" id="KW-0408">Iron</keyword>
<dbReference type="RefSeq" id="WP_051527845.1">
    <property type="nucleotide sequence ID" value="NZ_JBHLZN010000001.1"/>
</dbReference>
<comment type="caution">
    <text evidence="9">The sequence shown here is derived from an EMBL/GenBank/DDBJ whole genome shotgun (WGS) entry which is preliminary data.</text>
</comment>
<evidence type="ECO:0000256" key="5">
    <source>
        <dbReference type="ARBA" id="ARBA00022729"/>
    </source>
</evidence>
<dbReference type="PANTHER" id="PTHR30532:SF1">
    <property type="entry name" value="IRON(3+)-HYDROXAMATE-BINDING PROTEIN FHUD"/>
    <property type="match status" value="1"/>
</dbReference>
<keyword evidence="3" id="KW-0813">Transport</keyword>